<sequence length="67" mass="7938">MYKFTAKHMLVKIHRTVAEFCCLRCSTFETGSRAMSYLQMLNSHYGWSQRTRNLRSNISMPKHYGEC</sequence>
<comment type="caution">
    <text evidence="1">The sequence shown here is derived from an EMBL/GenBank/DDBJ whole genome shotgun (WGS) entry which is preliminary data.</text>
</comment>
<accession>A0A8T2SP62</accession>
<protein>
    <submittedName>
        <fullName evidence="1">Uncharacterized protein</fullName>
    </submittedName>
</protein>
<keyword evidence="2" id="KW-1185">Reference proteome</keyword>
<proteinExistence type="predicted"/>
<evidence type="ECO:0000313" key="1">
    <source>
        <dbReference type="EMBL" id="KAH7365012.1"/>
    </source>
</evidence>
<dbReference type="AlphaFoldDB" id="A0A8T2SP62"/>
<dbReference type="EMBL" id="CM035423">
    <property type="protein sequence ID" value="KAH7365012.1"/>
    <property type="molecule type" value="Genomic_DNA"/>
</dbReference>
<gene>
    <name evidence="1" type="ORF">KP509_18G003900</name>
</gene>
<name>A0A8T2SP62_CERRI</name>
<reference evidence="1" key="1">
    <citation type="submission" date="2021-08" db="EMBL/GenBank/DDBJ databases">
        <title>WGS assembly of Ceratopteris richardii.</title>
        <authorList>
            <person name="Marchant D.B."/>
            <person name="Chen G."/>
            <person name="Jenkins J."/>
            <person name="Shu S."/>
            <person name="Leebens-Mack J."/>
            <person name="Grimwood J."/>
            <person name="Schmutz J."/>
            <person name="Soltis P."/>
            <person name="Soltis D."/>
            <person name="Chen Z.-H."/>
        </authorList>
    </citation>
    <scope>NUCLEOTIDE SEQUENCE</scope>
    <source>
        <strain evidence="1">Whitten #5841</strain>
        <tissue evidence="1">Leaf</tissue>
    </source>
</reference>
<dbReference type="Proteomes" id="UP000825935">
    <property type="component" value="Chromosome 18"/>
</dbReference>
<organism evidence="1 2">
    <name type="scientific">Ceratopteris richardii</name>
    <name type="common">Triangle waterfern</name>
    <dbReference type="NCBI Taxonomy" id="49495"/>
    <lineage>
        <taxon>Eukaryota</taxon>
        <taxon>Viridiplantae</taxon>
        <taxon>Streptophyta</taxon>
        <taxon>Embryophyta</taxon>
        <taxon>Tracheophyta</taxon>
        <taxon>Polypodiopsida</taxon>
        <taxon>Polypodiidae</taxon>
        <taxon>Polypodiales</taxon>
        <taxon>Pteridineae</taxon>
        <taxon>Pteridaceae</taxon>
        <taxon>Parkerioideae</taxon>
        <taxon>Ceratopteris</taxon>
    </lineage>
</organism>
<evidence type="ECO:0000313" key="2">
    <source>
        <dbReference type="Proteomes" id="UP000825935"/>
    </source>
</evidence>